<dbReference type="InterPro" id="IPR001611">
    <property type="entry name" value="Leu-rich_rpt"/>
</dbReference>
<evidence type="ECO:0000313" key="5">
    <source>
        <dbReference type="Proteomes" id="UP000663828"/>
    </source>
</evidence>
<protein>
    <recommendedName>
        <fullName evidence="6">Mono(ADP-ribosyl)transferase</fullName>
    </recommendedName>
</protein>
<evidence type="ECO:0000256" key="2">
    <source>
        <dbReference type="ARBA" id="ARBA00022490"/>
    </source>
</evidence>
<dbReference type="AlphaFoldDB" id="A0A814XFB9"/>
<reference evidence="4" key="1">
    <citation type="submission" date="2021-02" db="EMBL/GenBank/DDBJ databases">
        <authorList>
            <person name="Nowell W R."/>
        </authorList>
    </citation>
    <scope>NUCLEOTIDE SEQUENCE</scope>
</reference>
<dbReference type="SUPFAM" id="SSF52047">
    <property type="entry name" value="RNI-like"/>
    <property type="match status" value="1"/>
</dbReference>
<dbReference type="PANTHER" id="PTHR24107:SF2">
    <property type="entry name" value="NLR FAMILY CARD DOMAIN CONTAINING 3"/>
    <property type="match status" value="1"/>
</dbReference>
<evidence type="ECO:0000256" key="3">
    <source>
        <dbReference type="ARBA" id="ARBA00023212"/>
    </source>
</evidence>
<keyword evidence="3" id="KW-0206">Cytoskeleton</keyword>
<keyword evidence="5" id="KW-1185">Reference proteome</keyword>
<dbReference type="PANTHER" id="PTHR24107">
    <property type="entry name" value="YNEIN REGULATORY COMPLEX SUBUNIT 5"/>
    <property type="match status" value="1"/>
</dbReference>
<comment type="caution">
    <text evidence="4">The sequence shown here is derived from an EMBL/GenBank/DDBJ whole genome shotgun (WGS) entry which is preliminary data.</text>
</comment>
<dbReference type="Gene3D" id="3.80.10.10">
    <property type="entry name" value="Ribonuclease Inhibitor"/>
    <property type="match status" value="2"/>
</dbReference>
<evidence type="ECO:0000256" key="1">
    <source>
        <dbReference type="ARBA" id="ARBA00004245"/>
    </source>
</evidence>
<dbReference type="GO" id="GO:0005856">
    <property type="term" value="C:cytoskeleton"/>
    <property type="evidence" value="ECO:0007669"/>
    <property type="project" value="UniProtKB-SubCell"/>
</dbReference>
<keyword evidence="2" id="KW-0963">Cytoplasm</keyword>
<evidence type="ECO:0000313" key="4">
    <source>
        <dbReference type="EMBL" id="CAF1215701.1"/>
    </source>
</evidence>
<dbReference type="SMART" id="SM00368">
    <property type="entry name" value="LRR_RI"/>
    <property type="match status" value="5"/>
</dbReference>
<evidence type="ECO:0008006" key="6">
    <source>
        <dbReference type="Google" id="ProtNLM"/>
    </source>
</evidence>
<accession>A0A814XFB9</accession>
<gene>
    <name evidence="4" type="ORF">XAT740_LOCUS24434</name>
</gene>
<dbReference type="Pfam" id="PF13516">
    <property type="entry name" value="LRR_6"/>
    <property type="match status" value="5"/>
</dbReference>
<dbReference type="SUPFAM" id="SSF56399">
    <property type="entry name" value="ADP-ribosylation"/>
    <property type="match status" value="1"/>
</dbReference>
<dbReference type="Gene3D" id="3.90.176.10">
    <property type="entry name" value="Toxin ADP-ribosyltransferase, Chain A, domain 1"/>
    <property type="match status" value="1"/>
</dbReference>
<sequence>MVTNYSNKSEEISNLFNAPHKRIISFIREYEKLPIVSLEEATASVASFVPEVKKMVATVKKALHVPSDDRTIDESASILLYTLQWKPKDKSFAVILDTTLQTMNEVLLEPWYLYLKLILTALTKLPTDTSYPIVYRSIKLNLITQYPPKTIFTWWGFTKCTTAIDELNSEDVLGRNGARTLFIIDCRSSKNIQQYSFYSKADVLLPFACQFEVVGSFSSGNGLSIIHLKEVPSKYAVPTLPPIPSRILPSVQQPNAIHYQIPIAKPMIPKRKLKPLIENTMVQPKNSSPTSFKDKLKEFTRISITKPNSINLDLSRLEINDTEIKTLAATLQQNTAPVTLDLHHNLIGPQGAHYLADILKQDTTLVSINLESNTISDQGVQHLSNSLSQNRTLTVLNLRSNQIRAQGLKYLSAVLQENTTLTSLKLRSNFIGNLGARFLGNALQQNKTLTLLDLENNQIGSQGAQYLIQGLRQNNALTVLNLAGNQLGGDAKQRLIEIAQKNPSLKLLL</sequence>
<comment type="subcellular location">
    <subcellularLocation>
        <location evidence="1">Cytoplasm</location>
        <location evidence="1">Cytoskeleton</location>
    </subcellularLocation>
</comment>
<dbReference type="InterPro" id="IPR052410">
    <property type="entry name" value="DRC5"/>
</dbReference>
<dbReference type="Proteomes" id="UP000663828">
    <property type="component" value="Unassembled WGS sequence"/>
</dbReference>
<dbReference type="EMBL" id="CAJNOR010001890">
    <property type="protein sequence ID" value="CAF1215701.1"/>
    <property type="molecule type" value="Genomic_DNA"/>
</dbReference>
<proteinExistence type="predicted"/>
<dbReference type="InterPro" id="IPR032675">
    <property type="entry name" value="LRR_dom_sf"/>
</dbReference>
<organism evidence="4 5">
    <name type="scientific">Adineta ricciae</name>
    <name type="common">Rotifer</name>
    <dbReference type="NCBI Taxonomy" id="249248"/>
    <lineage>
        <taxon>Eukaryota</taxon>
        <taxon>Metazoa</taxon>
        <taxon>Spiralia</taxon>
        <taxon>Gnathifera</taxon>
        <taxon>Rotifera</taxon>
        <taxon>Eurotatoria</taxon>
        <taxon>Bdelloidea</taxon>
        <taxon>Adinetida</taxon>
        <taxon>Adinetidae</taxon>
        <taxon>Adineta</taxon>
    </lineage>
</organism>
<name>A0A814XFB9_ADIRI</name>